<organism evidence="3">
    <name type="scientific">Salpingoeca rosetta (strain ATCC 50818 / BSB-021)</name>
    <dbReference type="NCBI Taxonomy" id="946362"/>
    <lineage>
        <taxon>Eukaryota</taxon>
        <taxon>Choanoflagellata</taxon>
        <taxon>Craspedida</taxon>
        <taxon>Salpingoecidae</taxon>
        <taxon>Salpingoeca</taxon>
    </lineage>
</organism>
<evidence type="ECO:0000313" key="3">
    <source>
        <dbReference type="Proteomes" id="UP000007799"/>
    </source>
</evidence>
<reference evidence="2" key="1">
    <citation type="submission" date="2009-08" db="EMBL/GenBank/DDBJ databases">
        <title>Annotation of Salpingoeca rosetta.</title>
        <authorList>
            <consortium name="The Broad Institute Genome Sequencing Platform"/>
            <person name="Russ C."/>
            <person name="Cuomo C."/>
            <person name="Burger G."/>
            <person name="Gray M.W."/>
            <person name="Holland P.W.H."/>
            <person name="King N."/>
            <person name="Lang F.B.F."/>
            <person name="Roger A.J."/>
            <person name="Ruiz-Trillo I."/>
            <person name="Young S.K."/>
            <person name="Zeng Q."/>
            <person name="Gargeya S."/>
            <person name="Alvarado L."/>
            <person name="Berlin A."/>
            <person name="Chapman S.B."/>
            <person name="Chen Z."/>
            <person name="Freedman E."/>
            <person name="Gellesch M."/>
            <person name="Goldberg J."/>
            <person name="Griggs A."/>
            <person name="Gujja S."/>
            <person name="Heilman E."/>
            <person name="Heiman D."/>
            <person name="Howarth C."/>
            <person name="Mehta T."/>
            <person name="Neiman D."/>
            <person name="Pearson M."/>
            <person name="Roberts A."/>
            <person name="Saif S."/>
            <person name="Shea T."/>
            <person name="Shenoy N."/>
            <person name="Sisk P."/>
            <person name="Stolte C."/>
            <person name="Sykes S."/>
            <person name="White J."/>
            <person name="Yandava C."/>
            <person name="Haas B."/>
            <person name="Nusbaum C."/>
            <person name="Birren B."/>
        </authorList>
    </citation>
    <scope>NUCLEOTIDE SEQUENCE [LARGE SCALE GENOMIC DNA]</scope>
    <source>
        <strain evidence="2">ATCC 50818</strain>
    </source>
</reference>
<dbReference type="AlphaFoldDB" id="F2U5P3"/>
<protein>
    <submittedName>
        <fullName evidence="2">Uncharacterized protein</fullName>
    </submittedName>
</protein>
<keyword evidence="1" id="KW-0175">Coiled coil</keyword>
<accession>F2U5P3</accession>
<evidence type="ECO:0000313" key="2">
    <source>
        <dbReference type="EMBL" id="EGD83259.1"/>
    </source>
</evidence>
<evidence type="ECO:0000256" key="1">
    <source>
        <dbReference type="SAM" id="Coils"/>
    </source>
</evidence>
<dbReference type="InParanoid" id="F2U5P3"/>
<name>F2U5P3_SALR5</name>
<sequence length="353" mass="40536">MTCQSSPPPTLRRDSVSSDLRDIDAALDTVQERFTKLQHEVNVVKDLIAAGEYPEDEETAQVAMEHHKSCIRLKREVQTLFRELQKRQRVVPCLRRKDFGRSLNNYNFLISLKTCIFTGPGDPGFLFKDPPYLNKRVANIIIKHACGVDWWPYTIDNFNDAINPVVLEFENNWEKRVTFEGANWVPLFNKRAAVSLQFQFGSPHMLQIGFHTMSTFAMAKLLSSTGDWGNGYRVTHRKLLEYLAVQAHSVDGDSVRRCAVPSYESRDLPLDRTELTTASTVTYALQLNFGNSESALSPQRNPFAVQDLLQRTRPHFKSLSARKKLRQKRKLILNKIKRLRRQIDGIDEQDSAQ</sequence>
<dbReference type="RefSeq" id="XP_004995623.1">
    <property type="nucleotide sequence ID" value="XM_004995566.1"/>
</dbReference>
<keyword evidence="3" id="KW-1185">Reference proteome</keyword>
<dbReference type="GeneID" id="16076206"/>
<gene>
    <name evidence="2" type="ORF">PTSG_03889</name>
</gene>
<dbReference type="Proteomes" id="UP000007799">
    <property type="component" value="Unassembled WGS sequence"/>
</dbReference>
<dbReference type="KEGG" id="sre:PTSG_03889"/>
<feature type="coiled-coil region" evidence="1">
    <location>
        <begin position="322"/>
        <end position="349"/>
    </location>
</feature>
<proteinExistence type="predicted"/>
<dbReference type="EMBL" id="GL832962">
    <property type="protein sequence ID" value="EGD83259.1"/>
    <property type="molecule type" value="Genomic_DNA"/>
</dbReference>